<dbReference type="NCBIfam" id="NF009897">
    <property type="entry name" value="PRK13357.1"/>
    <property type="match status" value="1"/>
</dbReference>
<evidence type="ECO:0000256" key="12">
    <source>
        <dbReference type="ARBA" id="ARBA00049229"/>
    </source>
</evidence>
<comment type="catalytic activity">
    <reaction evidence="11">
        <text>L-isoleucine + 2-oxoglutarate = (S)-3-methyl-2-oxopentanoate + L-glutamate</text>
        <dbReference type="Rhea" id="RHEA:24801"/>
        <dbReference type="ChEBI" id="CHEBI:16810"/>
        <dbReference type="ChEBI" id="CHEBI:29985"/>
        <dbReference type="ChEBI" id="CHEBI:35146"/>
        <dbReference type="ChEBI" id="CHEBI:58045"/>
        <dbReference type="EC" id="2.6.1.42"/>
    </reaction>
</comment>
<dbReference type="Pfam" id="PF01063">
    <property type="entry name" value="Aminotran_4"/>
    <property type="match status" value="1"/>
</dbReference>
<evidence type="ECO:0000256" key="10">
    <source>
        <dbReference type="ARBA" id="ARBA00048212"/>
    </source>
</evidence>
<evidence type="ECO:0000256" key="5">
    <source>
        <dbReference type="ARBA" id="ARBA00009320"/>
    </source>
</evidence>
<sequence>MKIEGFKYHGTNQAFYATYKDGAWDEGVMSDSIFFEISSVAVALQYGQSVFEGLKAYRTKNNDVLLFRPDANAKRLKGSCERLLIPPVPEELFIKAIKQVVDANRDLVPSYESKGSLYIRPFVIGTETVMGVRSANEFLFGVIATPVGSYFKDGFNPISLTTTPYDRAAPNGLGHVKTGANYAASLYPKHLAKQKGFDDCLYLDPKTHTKVDETGATNIIAITKDNQFVTPQSKSILPSITNQSLQMIAKKYLGMDVIHRDIPLHELKDFEEIGACGTAAVITPISRIHHEGEEFTFESYEKLHKLYDLLQGIQYGDVKDEFGWVIKV</sequence>
<dbReference type="InParanoid" id="A0A061A985"/>
<evidence type="ECO:0000256" key="2">
    <source>
        <dbReference type="ARBA" id="ARBA00004824"/>
    </source>
</evidence>
<evidence type="ECO:0000256" key="13">
    <source>
        <dbReference type="PIRSR" id="PIRSR006468-1"/>
    </source>
</evidence>
<dbReference type="InterPro" id="IPR001544">
    <property type="entry name" value="Aminotrans_IV"/>
</dbReference>
<dbReference type="InterPro" id="IPR043131">
    <property type="entry name" value="BCAT-like_N"/>
</dbReference>
<comment type="catalytic activity">
    <reaction evidence="12">
        <text>L-leucine + 2-oxoglutarate = 4-methyl-2-oxopentanoate + L-glutamate</text>
        <dbReference type="Rhea" id="RHEA:18321"/>
        <dbReference type="ChEBI" id="CHEBI:16810"/>
        <dbReference type="ChEBI" id="CHEBI:17865"/>
        <dbReference type="ChEBI" id="CHEBI:29985"/>
        <dbReference type="ChEBI" id="CHEBI:57427"/>
        <dbReference type="EC" id="2.6.1.42"/>
    </reaction>
</comment>
<dbReference type="CDD" id="cd01557">
    <property type="entry name" value="BCAT_beta_family"/>
    <property type="match status" value="1"/>
</dbReference>
<dbReference type="KEGG" id="aoc:Aocu_03400"/>
<dbReference type="AlphaFoldDB" id="A0A061A985"/>
<organism evidence="14 15">
    <name type="scientific">Acholeplasma oculi</name>
    <dbReference type="NCBI Taxonomy" id="35623"/>
    <lineage>
        <taxon>Bacteria</taxon>
        <taxon>Bacillati</taxon>
        <taxon>Mycoplasmatota</taxon>
        <taxon>Mollicutes</taxon>
        <taxon>Acholeplasmatales</taxon>
        <taxon>Acholeplasmataceae</taxon>
        <taxon>Acholeplasma</taxon>
    </lineage>
</organism>
<dbReference type="PANTHER" id="PTHR42825:SF2">
    <property type="entry name" value="BRANCHED-CHAIN-AMINO-ACID AMINOTRANSFERASE 3, CHLOROPLASTIC-RELATED"/>
    <property type="match status" value="1"/>
</dbReference>
<dbReference type="GO" id="GO:0009099">
    <property type="term" value="P:L-valine biosynthetic process"/>
    <property type="evidence" value="ECO:0007669"/>
    <property type="project" value="UniProtKB-UniPathway"/>
</dbReference>
<keyword evidence="15" id="KW-1185">Reference proteome</keyword>
<dbReference type="InterPro" id="IPR033939">
    <property type="entry name" value="BCAT_family"/>
</dbReference>
<dbReference type="Proteomes" id="UP000032434">
    <property type="component" value="Chromosome 1"/>
</dbReference>
<dbReference type="STRING" id="35623.Aocu_03400"/>
<gene>
    <name evidence="14" type="primary">ilvE</name>
    <name evidence="14" type="ORF">Aocu_03400</name>
</gene>
<dbReference type="PANTHER" id="PTHR42825">
    <property type="entry name" value="AMINO ACID AMINOTRANSFERASE"/>
    <property type="match status" value="1"/>
</dbReference>
<dbReference type="SUPFAM" id="SSF56752">
    <property type="entry name" value="D-aminoacid aminotransferase-like PLP-dependent enzymes"/>
    <property type="match status" value="1"/>
</dbReference>
<dbReference type="GO" id="GO:0009097">
    <property type="term" value="P:isoleucine biosynthetic process"/>
    <property type="evidence" value="ECO:0007669"/>
    <property type="project" value="UniProtKB-UniPathway"/>
</dbReference>
<dbReference type="Gene3D" id="3.20.10.10">
    <property type="entry name" value="D-amino Acid Aminotransferase, subunit A, domain 2"/>
    <property type="match status" value="1"/>
</dbReference>
<dbReference type="HOGENOM" id="CLU_031922_1_0_14"/>
<keyword evidence="8 14" id="KW-0808">Transferase</keyword>
<evidence type="ECO:0000256" key="4">
    <source>
        <dbReference type="ARBA" id="ARBA00005072"/>
    </source>
</evidence>
<evidence type="ECO:0000313" key="15">
    <source>
        <dbReference type="Proteomes" id="UP000032434"/>
    </source>
</evidence>
<dbReference type="InterPro" id="IPR005786">
    <property type="entry name" value="B_amino_transII"/>
</dbReference>
<dbReference type="UniPathway" id="UPA00048">
    <property type="reaction ID" value="UER00073"/>
</dbReference>
<dbReference type="NCBIfam" id="TIGR01123">
    <property type="entry name" value="ilvE_II"/>
    <property type="match status" value="1"/>
</dbReference>
<keyword evidence="9" id="KW-0663">Pyridoxal phosphate</keyword>
<comment type="pathway">
    <text evidence="4">Amino-acid biosynthesis; L-leucine biosynthesis; L-leucine from 3-methyl-2-oxobutanoate: step 4/4.</text>
</comment>
<dbReference type="RefSeq" id="WP_045748967.1">
    <property type="nucleotide sequence ID" value="NZ_FUZK01000002.1"/>
</dbReference>
<keyword evidence="7 14" id="KW-0032">Aminotransferase</keyword>
<protein>
    <recommendedName>
        <fullName evidence="6">branched-chain-amino-acid transaminase</fullName>
        <ecNumber evidence="6">2.6.1.42</ecNumber>
    </recommendedName>
</protein>
<evidence type="ECO:0000313" key="14">
    <source>
        <dbReference type="EMBL" id="CDR30413.1"/>
    </source>
</evidence>
<comment type="cofactor">
    <cofactor evidence="1">
        <name>pyridoxal 5'-phosphate</name>
        <dbReference type="ChEBI" id="CHEBI:597326"/>
    </cofactor>
</comment>
<evidence type="ECO:0000256" key="9">
    <source>
        <dbReference type="ARBA" id="ARBA00022898"/>
    </source>
</evidence>
<dbReference type="FunCoup" id="A0A061A985">
    <property type="interactions" value="188"/>
</dbReference>
<dbReference type="InterPro" id="IPR043132">
    <property type="entry name" value="BCAT-like_C"/>
</dbReference>
<comment type="similarity">
    <text evidence="5">Belongs to the class-IV pyridoxal-phosphate-dependent aminotransferase family.</text>
</comment>
<comment type="pathway">
    <text evidence="3">Amino-acid biosynthesis; L-valine biosynthesis; L-valine from pyruvate: step 4/4.</text>
</comment>
<dbReference type="EMBL" id="LK028559">
    <property type="protein sequence ID" value="CDR30413.1"/>
    <property type="molecule type" value="Genomic_DNA"/>
</dbReference>
<dbReference type="EC" id="2.6.1.42" evidence="6"/>
<proteinExistence type="inferred from homology"/>
<reference evidence="15" key="1">
    <citation type="submission" date="2014-05" db="EMBL/GenBank/DDBJ databases">
        <authorList>
            <person name="Kube M."/>
        </authorList>
    </citation>
    <scope>NUCLEOTIDE SEQUENCE [LARGE SCALE GENOMIC DNA]</scope>
</reference>
<evidence type="ECO:0000256" key="6">
    <source>
        <dbReference type="ARBA" id="ARBA00013053"/>
    </source>
</evidence>
<dbReference type="PATRIC" id="fig|35623.3.peg.340"/>
<evidence type="ECO:0000256" key="3">
    <source>
        <dbReference type="ARBA" id="ARBA00004931"/>
    </source>
</evidence>
<comment type="pathway">
    <text evidence="2">Amino-acid biosynthesis; L-isoleucine biosynthesis; L-isoleucine from 2-oxobutanoate: step 4/4.</text>
</comment>
<dbReference type="InterPro" id="IPR036038">
    <property type="entry name" value="Aminotransferase-like"/>
</dbReference>
<dbReference type="GO" id="GO:0004084">
    <property type="term" value="F:branched-chain-amino-acid transaminase activity"/>
    <property type="evidence" value="ECO:0007669"/>
    <property type="project" value="UniProtKB-EC"/>
</dbReference>
<dbReference type="UniPathway" id="UPA00047">
    <property type="reaction ID" value="UER00058"/>
</dbReference>
<feature type="modified residue" description="N6-(pyridoxal phosphate)lysine" evidence="13">
    <location>
        <position position="177"/>
    </location>
</feature>
<evidence type="ECO:0000256" key="8">
    <source>
        <dbReference type="ARBA" id="ARBA00022679"/>
    </source>
</evidence>
<accession>A0A061A985</accession>
<evidence type="ECO:0000256" key="7">
    <source>
        <dbReference type="ARBA" id="ARBA00022576"/>
    </source>
</evidence>
<dbReference type="GO" id="GO:0009098">
    <property type="term" value="P:L-leucine biosynthetic process"/>
    <property type="evidence" value="ECO:0007669"/>
    <property type="project" value="UniProtKB-UniPathway"/>
</dbReference>
<evidence type="ECO:0000256" key="1">
    <source>
        <dbReference type="ARBA" id="ARBA00001933"/>
    </source>
</evidence>
<comment type="catalytic activity">
    <reaction evidence="10">
        <text>L-valine + 2-oxoglutarate = 3-methyl-2-oxobutanoate + L-glutamate</text>
        <dbReference type="Rhea" id="RHEA:24813"/>
        <dbReference type="ChEBI" id="CHEBI:11851"/>
        <dbReference type="ChEBI" id="CHEBI:16810"/>
        <dbReference type="ChEBI" id="CHEBI:29985"/>
        <dbReference type="ChEBI" id="CHEBI:57762"/>
        <dbReference type="EC" id="2.6.1.42"/>
    </reaction>
</comment>
<evidence type="ECO:0000256" key="11">
    <source>
        <dbReference type="ARBA" id="ARBA00048798"/>
    </source>
</evidence>
<name>A0A061A985_9MOLU</name>
<dbReference type="Gene3D" id="3.30.470.10">
    <property type="match status" value="1"/>
</dbReference>
<dbReference type="OrthoDB" id="9804984at2"/>
<dbReference type="UniPathway" id="UPA00049">
    <property type="reaction ID" value="UER00062"/>
</dbReference>
<dbReference type="PIRSF" id="PIRSF006468">
    <property type="entry name" value="BCAT1"/>
    <property type="match status" value="1"/>
</dbReference>